<dbReference type="PANTHER" id="PTHR10342">
    <property type="entry name" value="ARYLSULFATASE"/>
    <property type="match status" value="1"/>
</dbReference>
<evidence type="ECO:0000256" key="5">
    <source>
        <dbReference type="ARBA" id="ARBA00023180"/>
    </source>
</evidence>
<keyword evidence="4" id="KW-0106">Calcium</keyword>
<dbReference type="PANTHER" id="PTHR10342:SF273">
    <property type="entry name" value="RE14504P"/>
    <property type="match status" value="1"/>
</dbReference>
<dbReference type="Gene3D" id="3.40.720.10">
    <property type="entry name" value="Alkaline Phosphatase, subunit A"/>
    <property type="match status" value="1"/>
</dbReference>
<comment type="caution">
    <text evidence="7">The sequence shown here is derived from an EMBL/GenBank/DDBJ whole genome shotgun (WGS) entry which is preliminary data.</text>
</comment>
<dbReference type="SUPFAM" id="SSF53649">
    <property type="entry name" value="Alkaline phosphatase-like"/>
    <property type="match status" value="1"/>
</dbReference>
<evidence type="ECO:0000313" key="7">
    <source>
        <dbReference type="EMBL" id="KAK8762520.1"/>
    </source>
</evidence>
<dbReference type="EMBL" id="JARKHS020030019">
    <property type="protein sequence ID" value="KAK8762520.1"/>
    <property type="molecule type" value="Genomic_DNA"/>
</dbReference>
<dbReference type="InterPro" id="IPR000917">
    <property type="entry name" value="Sulfatase_N"/>
</dbReference>
<feature type="domain" description="Sulfatase N-terminal" evidence="6">
    <location>
        <begin position="2"/>
        <end position="215"/>
    </location>
</feature>
<dbReference type="AlphaFoldDB" id="A0AAQ4DJ80"/>
<keyword evidence="5" id="KW-0325">Glycoprotein</keyword>
<dbReference type="GO" id="GO:0008484">
    <property type="term" value="F:sulfuric ester hydrolase activity"/>
    <property type="evidence" value="ECO:0007669"/>
    <property type="project" value="InterPro"/>
</dbReference>
<protein>
    <recommendedName>
        <fullName evidence="6">Sulfatase N-terminal domain-containing protein</fullName>
    </recommendedName>
</protein>
<dbReference type="InterPro" id="IPR017850">
    <property type="entry name" value="Alkaline_phosphatase_core_sf"/>
</dbReference>
<dbReference type="GO" id="GO:0046872">
    <property type="term" value="F:metal ion binding"/>
    <property type="evidence" value="ECO:0007669"/>
    <property type="project" value="UniProtKB-KW"/>
</dbReference>
<comment type="cofactor">
    <cofactor evidence="1">
        <name>Ca(2+)</name>
        <dbReference type="ChEBI" id="CHEBI:29108"/>
    </cofactor>
</comment>
<gene>
    <name evidence="7" type="ORF">V5799_026211</name>
</gene>
<keyword evidence="8" id="KW-1185">Reference proteome</keyword>
<proteinExistence type="inferred from homology"/>
<name>A0AAQ4DJ80_AMBAM</name>
<dbReference type="Pfam" id="PF00884">
    <property type="entry name" value="Sulfatase"/>
    <property type="match status" value="1"/>
</dbReference>
<comment type="similarity">
    <text evidence="2">Belongs to the sulfatase family.</text>
</comment>
<evidence type="ECO:0000259" key="6">
    <source>
        <dbReference type="Pfam" id="PF00884"/>
    </source>
</evidence>
<evidence type="ECO:0000256" key="3">
    <source>
        <dbReference type="ARBA" id="ARBA00022723"/>
    </source>
</evidence>
<evidence type="ECO:0000256" key="2">
    <source>
        <dbReference type="ARBA" id="ARBA00008779"/>
    </source>
</evidence>
<organism evidence="7 8">
    <name type="scientific">Amblyomma americanum</name>
    <name type="common">Lone star tick</name>
    <dbReference type="NCBI Taxonomy" id="6943"/>
    <lineage>
        <taxon>Eukaryota</taxon>
        <taxon>Metazoa</taxon>
        <taxon>Ecdysozoa</taxon>
        <taxon>Arthropoda</taxon>
        <taxon>Chelicerata</taxon>
        <taxon>Arachnida</taxon>
        <taxon>Acari</taxon>
        <taxon>Parasitiformes</taxon>
        <taxon>Ixodida</taxon>
        <taxon>Ixodoidea</taxon>
        <taxon>Ixodidae</taxon>
        <taxon>Amblyomminae</taxon>
        <taxon>Amblyomma</taxon>
    </lineage>
</organism>
<evidence type="ECO:0000256" key="1">
    <source>
        <dbReference type="ARBA" id="ARBA00001913"/>
    </source>
</evidence>
<evidence type="ECO:0000313" key="8">
    <source>
        <dbReference type="Proteomes" id="UP001321473"/>
    </source>
</evidence>
<keyword evidence="3" id="KW-0479">Metal-binding</keyword>
<dbReference type="InterPro" id="IPR047115">
    <property type="entry name" value="ARSB"/>
</dbReference>
<accession>A0AAQ4DJ80</accession>
<dbReference type="Proteomes" id="UP001321473">
    <property type="component" value="Unassembled WGS sequence"/>
</dbReference>
<sequence>MRGFDSFYGYYSGHHGYTDHSCFEEYMSDPKEKWTGWGLDLWDNLTADWSKSGKYTTELFTEKAIELLKNRDRSKPFFLYLSHLAVHVGNFYALFEAPEKYVQMNSHIKNPKRRDFAAMLSALDDAIGQLVEALNATDAIQNTILALTTDNGGAAGGIDNSAGSNWPLRGTKATHWEGGVRGTAFLWSPTIREPRVYRQLMHVSDWLPTLYTAAGGDVKDLGDIDGIDMWRSLVTGAGVPRTEVLHNIDPVWNMSALRFGRYKYVNGTYGEGHFDGWYQPAEVRDLPLEPAGNDRTSGDTYGPRYNYDSYAYDHEDNETEWFYRSVVMPTRPPPSPGTRY</sequence>
<reference evidence="7 8" key="1">
    <citation type="journal article" date="2023" name="Arcadia Sci">
        <title>De novo assembly of a long-read Amblyomma americanum tick genome.</title>
        <authorList>
            <person name="Chou S."/>
            <person name="Poskanzer K.E."/>
            <person name="Rollins M."/>
            <person name="Thuy-Boun P.S."/>
        </authorList>
    </citation>
    <scope>NUCLEOTIDE SEQUENCE [LARGE SCALE GENOMIC DNA]</scope>
    <source>
        <strain evidence="7">F_SG_1</strain>
        <tissue evidence="7">Salivary glands</tissue>
    </source>
</reference>
<dbReference type="Gene3D" id="3.30.1120.10">
    <property type="match status" value="1"/>
</dbReference>
<evidence type="ECO:0000256" key="4">
    <source>
        <dbReference type="ARBA" id="ARBA00022837"/>
    </source>
</evidence>